<keyword evidence="3 4" id="KW-0413">Isomerase</keyword>
<comment type="caution">
    <text evidence="4">Lacks conserved residue(s) required for the propagation of feature annotation.</text>
</comment>
<dbReference type="InterPro" id="IPR020097">
    <property type="entry name" value="PsdUridine_synth_TruA_a/b_dom"/>
</dbReference>
<feature type="active site" description="Nucleophile" evidence="4 5">
    <location>
        <position position="52"/>
    </location>
</feature>
<evidence type="ECO:0000256" key="5">
    <source>
        <dbReference type="PIRSR" id="PIRSR001430-1"/>
    </source>
</evidence>
<dbReference type="PATRIC" id="fig|1503.3.peg.108"/>
<dbReference type="RefSeq" id="WP_050355699.1">
    <property type="nucleotide sequence ID" value="NZ_LGSS01000010.1"/>
</dbReference>
<comment type="caution">
    <text evidence="9">The sequence shown here is derived from an EMBL/GenBank/DDBJ whole genome shotgun (WGS) entry which is preliminary data.</text>
</comment>
<dbReference type="Proteomes" id="UP000037267">
    <property type="component" value="Unassembled WGS sequence"/>
</dbReference>
<sequence length="244" mass="27850">MRNIKLIVEYDGTSYCGWQKQPNQPTIQETIENAIYKITKEDITLIGSGRTDSGVHALGQVANFYTNTSIPDIKIKDALNSVLPQDISIRESIEVLEDFHSRYSAVGKQYKYVIYNNKTRSPILRNYSYHVSYKLNIDNMERGLKYFIGTHDFCSFMSSGSSIEDTVRSIQEAYLNRQEEIIEIYIKGTGFLYNMVRIIVGTLVDIGTGKIHYSEVPKIIESKDRGKAGHTSPAKGLYLREVFY</sequence>
<protein>
    <recommendedName>
        <fullName evidence="4">tRNA pseudouridine synthase A</fullName>
        <ecNumber evidence="4">5.4.99.12</ecNumber>
    </recommendedName>
    <alternativeName>
        <fullName evidence="4">tRNA pseudouridine(38-40) synthase</fullName>
    </alternativeName>
    <alternativeName>
        <fullName evidence="4">tRNA pseudouridylate synthase I</fullName>
    </alternativeName>
    <alternativeName>
        <fullName evidence="4">tRNA-uridine isomerase I</fullName>
    </alternativeName>
</protein>
<evidence type="ECO:0000313" key="9">
    <source>
        <dbReference type="EMBL" id="KNF08052.1"/>
    </source>
</evidence>
<dbReference type="InterPro" id="IPR020094">
    <property type="entry name" value="TruA/RsuA/RluB/E/F_N"/>
</dbReference>
<comment type="subunit">
    <text evidence="4">Homodimer.</text>
</comment>
<dbReference type="AlphaFoldDB" id="A0A0L0W9D8"/>
<dbReference type="Pfam" id="PF01416">
    <property type="entry name" value="PseudoU_synth_1"/>
    <property type="match status" value="2"/>
</dbReference>
<dbReference type="Gene3D" id="3.30.70.580">
    <property type="entry name" value="Pseudouridine synthase I, catalytic domain, N-terminal subdomain"/>
    <property type="match status" value="1"/>
</dbReference>
<dbReference type="InterPro" id="IPR020103">
    <property type="entry name" value="PsdUridine_synth_cat_dom_sf"/>
</dbReference>
<dbReference type="SUPFAM" id="SSF55120">
    <property type="entry name" value="Pseudouridine synthase"/>
    <property type="match status" value="1"/>
</dbReference>
<dbReference type="STRING" id="1503.CLPU_10c01070"/>
<proteinExistence type="inferred from homology"/>
<dbReference type="PANTHER" id="PTHR11142">
    <property type="entry name" value="PSEUDOURIDYLATE SYNTHASE"/>
    <property type="match status" value="1"/>
</dbReference>
<evidence type="ECO:0000259" key="8">
    <source>
        <dbReference type="Pfam" id="PF01416"/>
    </source>
</evidence>
<evidence type="ECO:0000256" key="3">
    <source>
        <dbReference type="ARBA" id="ARBA00023235"/>
    </source>
</evidence>
<dbReference type="HAMAP" id="MF_00171">
    <property type="entry name" value="TruA"/>
    <property type="match status" value="1"/>
</dbReference>
<dbReference type="InterPro" id="IPR001406">
    <property type="entry name" value="PsdUridine_synth_TruA"/>
</dbReference>
<dbReference type="Gene3D" id="3.30.70.660">
    <property type="entry name" value="Pseudouridine synthase I, catalytic domain, C-terminal subdomain"/>
    <property type="match status" value="1"/>
</dbReference>
<comment type="similarity">
    <text evidence="1 4 7">Belongs to the tRNA pseudouridine synthase TruA family.</text>
</comment>
<evidence type="ECO:0000256" key="6">
    <source>
        <dbReference type="PIRSR" id="PIRSR001430-2"/>
    </source>
</evidence>
<dbReference type="GO" id="GO:0003723">
    <property type="term" value="F:RNA binding"/>
    <property type="evidence" value="ECO:0007669"/>
    <property type="project" value="InterPro"/>
</dbReference>
<reference evidence="10" key="1">
    <citation type="submission" date="2015-07" db="EMBL/GenBank/DDBJ databases">
        <title>Draft genome sequence of the purine-degrading Gottschalkia purinilyticum DSM 1384 (formerly Clostridium purinilyticum).</title>
        <authorList>
            <person name="Poehlein A."/>
            <person name="Schiel-Bengelsdorf B."/>
            <person name="Bengelsdorf F.R."/>
            <person name="Daniel R."/>
            <person name="Duerre P."/>
        </authorList>
    </citation>
    <scope>NUCLEOTIDE SEQUENCE [LARGE SCALE GENOMIC DNA]</scope>
    <source>
        <strain evidence="10">DSM 1384</strain>
    </source>
</reference>
<dbReference type="PANTHER" id="PTHR11142:SF0">
    <property type="entry name" value="TRNA PSEUDOURIDINE SYNTHASE-LIKE 1"/>
    <property type="match status" value="1"/>
</dbReference>
<organism evidence="9 10">
    <name type="scientific">Gottschalkia purinilytica</name>
    <name type="common">Clostridium purinilyticum</name>
    <dbReference type="NCBI Taxonomy" id="1503"/>
    <lineage>
        <taxon>Bacteria</taxon>
        <taxon>Bacillati</taxon>
        <taxon>Bacillota</taxon>
        <taxon>Tissierellia</taxon>
        <taxon>Tissierellales</taxon>
        <taxon>Gottschalkiaceae</taxon>
        <taxon>Gottschalkia</taxon>
    </lineage>
</organism>
<feature type="binding site" evidence="4 6">
    <location>
        <position position="110"/>
    </location>
    <ligand>
        <name>substrate</name>
    </ligand>
</feature>
<dbReference type="NCBIfam" id="TIGR00071">
    <property type="entry name" value="hisT_truA"/>
    <property type="match status" value="1"/>
</dbReference>
<evidence type="ECO:0000256" key="1">
    <source>
        <dbReference type="ARBA" id="ARBA00009375"/>
    </source>
</evidence>
<dbReference type="EMBL" id="LGSS01000010">
    <property type="protein sequence ID" value="KNF08052.1"/>
    <property type="molecule type" value="Genomic_DNA"/>
</dbReference>
<dbReference type="FunFam" id="3.30.70.580:FF:000001">
    <property type="entry name" value="tRNA pseudouridine synthase A"/>
    <property type="match status" value="1"/>
</dbReference>
<name>A0A0L0W9D8_GOTPU</name>
<gene>
    <name evidence="9" type="primary">truA2</name>
    <name evidence="4" type="synonym">truA</name>
    <name evidence="9" type="ORF">CLPU_10c01070</name>
</gene>
<evidence type="ECO:0000256" key="4">
    <source>
        <dbReference type="HAMAP-Rule" id="MF_00171"/>
    </source>
</evidence>
<evidence type="ECO:0000256" key="2">
    <source>
        <dbReference type="ARBA" id="ARBA00022694"/>
    </source>
</evidence>
<dbReference type="GO" id="GO:0031119">
    <property type="term" value="P:tRNA pseudouridine synthesis"/>
    <property type="evidence" value="ECO:0007669"/>
    <property type="project" value="UniProtKB-UniRule"/>
</dbReference>
<accession>A0A0L0W9D8</accession>
<feature type="domain" description="Pseudouridine synthase I TruA alpha/beta" evidence="8">
    <location>
        <begin position="7"/>
        <end position="103"/>
    </location>
</feature>
<keyword evidence="2 4" id="KW-0819">tRNA processing</keyword>
<comment type="catalytic activity">
    <reaction evidence="4 7">
        <text>uridine(38/39/40) in tRNA = pseudouridine(38/39/40) in tRNA</text>
        <dbReference type="Rhea" id="RHEA:22376"/>
        <dbReference type="Rhea" id="RHEA-COMP:10085"/>
        <dbReference type="Rhea" id="RHEA-COMP:10087"/>
        <dbReference type="ChEBI" id="CHEBI:65314"/>
        <dbReference type="ChEBI" id="CHEBI:65315"/>
        <dbReference type="EC" id="5.4.99.12"/>
    </reaction>
</comment>
<feature type="domain" description="Pseudouridine synthase I TruA alpha/beta" evidence="8">
    <location>
        <begin position="145"/>
        <end position="244"/>
    </location>
</feature>
<dbReference type="PIRSF" id="PIRSF001430">
    <property type="entry name" value="tRNA_psdUrid_synth"/>
    <property type="match status" value="1"/>
</dbReference>
<dbReference type="OrthoDB" id="9811823at2"/>
<keyword evidence="10" id="KW-1185">Reference proteome</keyword>
<evidence type="ECO:0000256" key="7">
    <source>
        <dbReference type="RuleBase" id="RU003792"/>
    </source>
</evidence>
<evidence type="ECO:0000313" key="10">
    <source>
        <dbReference type="Proteomes" id="UP000037267"/>
    </source>
</evidence>
<comment type="function">
    <text evidence="4">Formation of pseudouridine at positions 38, 39 and 40 in the anticodon stem and loop of transfer RNAs.</text>
</comment>
<dbReference type="InterPro" id="IPR020095">
    <property type="entry name" value="PsdUridine_synth_TruA_C"/>
</dbReference>
<dbReference type="EC" id="5.4.99.12" evidence="4"/>
<dbReference type="CDD" id="cd02570">
    <property type="entry name" value="PseudoU_synth_EcTruA"/>
    <property type="match status" value="1"/>
</dbReference>
<dbReference type="GO" id="GO:0160147">
    <property type="term" value="F:tRNA pseudouridine(38-40) synthase activity"/>
    <property type="evidence" value="ECO:0007669"/>
    <property type="project" value="UniProtKB-EC"/>
</dbReference>